<dbReference type="AlphaFoldDB" id="A0A840CGP2"/>
<feature type="chain" id="PRO_5032683107" evidence="1">
    <location>
        <begin position="22"/>
        <end position="86"/>
    </location>
</feature>
<keyword evidence="3" id="KW-1185">Reference proteome</keyword>
<evidence type="ECO:0000256" key="1">
    <source>
        <dbReference type="SAM" id="SignalP"/>
    </source>
</evidence>
<gene>
    <name evidence="2" type="ORF">GGR21_000271</name>
</gene>
<dbReference type="Proteomes" id="UP000555103">
    <property type="component" value="Unassembled WGS sequence"/>
</dbReference>
<keyword evidence="1" id="KW-0732">Signal</keyword>
<evidence type="ECO:0000313" key="3">
    <source>
        <dbReference type="Proteomes" id="UP000555103"/>
    </source>
</evidence>
<dbReference type="RefSeq" id="WP_183305328.1">
    <property type="nucleotide sequence ID" value="NZ_JACIEP010000001.1"/>
</dbReference>
<dbReference type="EMBL" id="JACIEP010000001">
    <property type="protein sequence ID" value="MBB4034386.1"/>
    <property type="molecule type" value="Genomic_DNA"/>
</dbReference>
<name>A0A840CGP2_9BACT</name>
<evidence type="ECO:0000313" key="2">
    <source>
        <dbReference type="EMBL" id="MBB4034386.1"/>
    </source>
</evidence>
<proteinExistence type="predicted"/>
<accession>A0A840CGP2</accession>
<feature type="signal peptide" evidence="1">
    <location>
        <begin position="1"/>
        <end position="21"/>
    </location>
</feature>
<protein>
    <submittedName>
        <fullName evidence="2">Uncharacterized protein</fullName>
    </submittedName>
</protein>
<sequence length="86" mass="9863">MNKLVSLLAIILLFLCVSCSSVDSDAKRAAELNLKSIEYIKEQDLQEAEKLYKESQEIVNKYKNTENSKEFYAAYNKYLSGDDTNK</sequence>
<organism evidence="2 3">
    <name type="scientific">Dysgonomonas hofstadii</name>
    <dbReference type="NCBI Taxonomy" id="637886"/>
    <lineage>
        <taxon>Bacteria</taxon>
        <taxon>Pseudomonadati</taxon>
        <taxon>Bacteroidota</taxon>
        <taxon>Bacteroidia</taxon>
        <taxon>Bacteroidales</taxon>
        <taxon>Dysgonomonadaceae</taxon>
        <taxon>Dysgonomonas</taxon>
    </lineage>
</organism>
<reference evidence="2 3" key="1">
    <citation type="submission" date="2020-08" db="EMBL/GenBank/DDBJ databases">
        <title>Genomic Encyclopedia of Type Strains, Phase IV (KMG-IV): sequencing the most valuable type-strain genomes for metagenomic binning, comparative biology and taxonomic classification.</title>
        <authorList>
            <person name="Goeker M."/>
        </authorList>
    </citation>
    <scope>NUCLEOTIDE SEQUENCE [LARGE SCALE GENOMIC DNA]</scope>
    <source>
        <strain evidence="2 3">DSM 104969</strain>
    </source>
</reference>
<comment type="caution">
    <text evidence="2">The sequence shown here is derived from an EMBL/GenBank/DDBJ whole genome shotgun (WGS) entry which is preliminary data.</text>
</comment>